<feature type="domain" description="SpaA-like prealbumin fold" evidence="4">
    <location>
        <begin position="579"/>
        <end position="704"/>
    </location>
</feature>
<protein>
    <submittedName>
        <fullName evidence="6">Uncharacterized protein (UPF0333 family)</fullName>
    </submittedName>
</protein>
<feature type="domain" description="DUF7927" evidence="5">
    <location>
        <begin position="709"/>
        <end position="807"/>
    </location>
</feature>
<evidence type="ECO:0000259" key="4">
    <source>
        <dbReference type="Pfam" id="PF20674"/>
    </source>
</evidence>
<evidence type="ECO:0000259" key="3">
    <source>
        <dbReference type="Pfam" id="PF17802"/>
    </source>
</evidence>
<comment type="caution">
    <text evidence="6">The sequence shown here is derived from an EMBL/GenBank/DDBJ whole genome shotgun (WGS) entry which is preliminary data.</text>
</comment>
<feature type="chain" id="PRO_5033011341" evidence="2">
    <location>
        <begin position="31"/>
        <end position="980"/>
    </location>
</feature>
<dbReference type="SUPFAM" id="SSF63825">
    <property type="entry name" value="YWTD domain"/>
    <property type="match status" value="1"/>
</dbReference>
<feature type="signal peptide" evidence="2">
    <location>
        <begin position="1"/>
        <end position="30"/>
    </location>
</feature>
<accession>A0A852WPJ5</accession>
<dbReference type="EMBL" id="JACCAB010000001">
    <property type="protein sequence ID" value="NYG07276.1"/>
    <property type="molecule type" value="Genomic_DNA"/>
</dbReference>
<evidence type="ECO:0000313" key="7">
    <source>
        <dbReference type="Proteomes" id="UP000573599"/>
    </source>
</evidence>
<dbReference type="Pfam" id="PF17802">
    <property type="entry name" value="SpaA"/>
    <property type="match status" value="1"/>
</dbReference>
<dbReference type="InterPro" id="IPR057687">
    <property type="entry name" value="DUF7927"/>
</dbReference>
<keyword evidence="1" id="KW-0812">Transmembrane</keyword>
<keyword evidence="1" id="KW-0472">Membrane</keyword>
<gene>
    <name evidence="6" type="ORF">BJ986_001763</name>
</gene>
<dbReference type="RefSeq" id="WP_179421642.1">
    <property type="nucleotide sequence ID" value="NZ_JACCAB010000001.1"/>
</dbReference>
<dbReference type="GO" id="GO:0005975">
    <property type="term" value="P:carbohydrate metabolic process"/>
    <property type="evidence" value="ECO:0007669"/>
    <property type="project" value="UniProtKB-ARBA"/>
</dbReference>
<dbReference type="Gene3D" id="2.60.40.10">
    <property type="entry name" value="Immunoglobulins"/>
    <property type="match status" value="1"/>
</dbReference>
<evidence type="ECO:0000256" key="1">
    <source>
        <dbReference type="SAM" id="Phobius"/>
    </source>
</evidence>
<dbReference type="Proteomes" id="UP000573599">
    <property type="component" value="Unassembled WGS sequence"/>
</dbReference>
<dbReference type="Pfam" id="PF20674">
    <property type="entry name" value="SpaA_3"/>
    <property type="match status" value="2"/>
</dbReference>
<proteinExistence type="predicted"/>
<name>A0A852WPJ5_9MICO</name>
<evidence type="ECO:0000313" key="6">
    <source>
        <dbReference type="EMBL" id="NYG07276.1"/>
    </source>
</evidence>
<sequence>MTLLSSLGALTMVAAGLVVGGPGTSSPAWAASVEMVSADSSTMVTVAAGAEIGSLDVPTLVTITPGTSGTVPVTVQLNAGSISSMTPTGATNQDLVFNAPSNSTFAAQTSVSVQQSNDGVTFFASTVTASSCALSNLNRTLSCQVSGNSSWPAPPASYRFNPVVTVDASAPAGILTHGTSSYSFIGDGAPLQTTKGTLNVQTSDQPPFSCTNTLYTLDTNSQLWQETLGPGGVLAGSTSKLLANVQVTQNGLAASAGGTALYWANQTGGPVTVSRLDSATGQITTFATTTTVTGGLIAGAINPLNGWYFYGSIDAATSSLYIYAFNTTTNTDLGEVGRVQFPAGTSNVSDFVFDGNGNLYTSFDDVTLTTTTLVRVNGTIPTTSGTPTLTYTPLSTLAIAGLGISSGIAFGSNGNLYLTTTTAFLRVDPITGALLETGPTPSATTYDAASCSFPGSVTLQKNIVRRAVSTDQFNLTITGSNTAGNTGTTSGTTTGLQTAPGAVAGPVIALTGAVLTFTESAAAGTNLANYTTTYQCKDPTGTVLQSGSGTTFTFTEPPPVNGVGAAVTCVFTNGPAPRITLTKALGAPREAATDQFTVAVRTGGAAGTVVNSTANSTTAGSGSTVTPGSGTSGAYVASVGTAYTLTEAPFGTTSLANYASKITCTDSAGLQTGLPAGAAYDPNAPPTVTPVLGANISCVLTNTAQPIISFGKTVDKGANTIVNPGDTLTYTLSIVNSGSVPSSTISPFDDLTNVVNNATFNPGSITITPAGTGTASYASATKRLTWTGIVPANTTVNVTYTVTVNPVAFGQLHNAFMGVSVTNPIGASLQWRKIDATAAKNVLAGASWTLTALNGLGQPTGTPIVVTDCVSSPCTGADTNPAGGLFFVKGLTPGNYQLVETKAPVGYVLNSTPILVTVSATTQTTVLADVVNQQAAPIVLPLTGGLGTDVITYWATSLLAAAVVLLGWQWRRRSRIRRSP</sequence>
<dbReference type="InterPro" id="IPR013783">
    <property type="entry name" value="Ig-like_fold"/>
</dbReference>
<keyword evidence="2" id="KW-0732">Signal</keyword>
<evidence type="ECO:0000259" key="5">
    <source>
        <dbReference type="Pfam" id="PF25549"/>
    </source>
</evidence>
<dbReference type="AlphaFoldDB" id="A0A852WPJ5"/>
<reference evidence="6 7" key="1">
    <citation type="submission" date="2020-07" db="EMBL/GenBank/DDBJ databases">
        <title>Sequencing the genomes of 1000 actinobacteria strains.</title>
        <authorList>
            <person name="Klenk H.-P."/>
        </authorList>
    </citation>
    <scope>NUCLEOTIDE SEQUENCE [LARGE SCALE GENOMIC DNA]</scope>
    <source>
        <strain evidence="6 7">DSM 23987</strain>
    </source>
</reference>
<dbReference type="InterPro" id="IPR048834">
    <property type="entry name" value="SpaA_pre-album"/>
</dbReference>
<dbReference type="Pfam" id="PF25549">
    <property type="entry name" value="DUF7927"/>
    <property type="match status" value="1"/>
</dbReference>
<evidence type="ECO:0000256" key="2">
    <source>
        <dbReference type="SAM" id="SignalP"/>
    </source>
</evidence>
<feature type="domain" description="SpaA-like prealbumin fold" evidence="4">
    <location>
        <begin position="456"/>
        <end position="575"/>
    </location>
</feature>
<keyword evidence="1" id="KW-1133">Transmembrane helix</keyword>
<keyword evidence="7" id="KW-1185">Reference proteome</keyword>
<feature type="transmembrane region" description="Helical" evidence="1">
    <location>
        <begin position="951"/>
        <end position="970"/>
    </location>
</feature>
<dbReference type="InterPro" id="IPR041033">
    <property type="entry name" value="SpaA_PFL_dom_1"/>
</dbReference>
<organism evidence="6 7">
    <name type="scientific">Pedococcus badiiscoriae</name>
    <dbReference type="NCBI Taxonomy" id="642776"/>
    <lineage>
        <taxon>Bacteria</taxon>
        <taxon>Bacillati</taxon>
        <taxon>Actinomycetota</taxon>
        <taxon>Actinomycetes</taxon>
        <taxon>Micrococcales</taxon>
        <taxon>Intrasporangiaceae</taxon>
        <taxon>Pedococcus</taxon>
    </lineage>
</organism>
<feature type="domain" description="SpaA-like prealbumin fold" evidence="3">
    <location>
        <begin position="828"/>
        <end position="925"/>
    </location>
</feature>